<accession>A0A840TMY8</accession>
<evidence type="ECO:0000313" key="2">
    <source>
        <dbReference type="Proteomes" id="UP000557307"/>
    </source>
</evidence>
<sequence length="192" mass="20823">MIARSVSAQPAGTFTSKRGYFWVRKRLVLLALLAVGVSVAKLPAQTLAPKEPHMAGYASFLHPLVTFSKGTTTTNFSPAYVVGVPMGINLWKSTHFGFSFEITPFIRAENGMSRMSNILFHPGLLVSLGHGFTFVGRAAFETNGRYGFTPVLNKTVIHGQNINYFVGMPIPIRFGNNAPASLTIGLLTGITF</sequence>
<keyword evidence="2" id="KW-1185">Reference proteome</keyword>
<protein>
    <submittedName>
        <fullName evidence="1">Uncharacterized protein</fullName>
    </submittedName>
</protein>
<organism evidence="1 2">
    <name type="scientific">Rhabdobacter roseus</name>
    <dbReference type="NCBI Taxonomy" id="1655419"/>
    <lineage>
        <taxon>Bacteria</taxon>
        <taxon>Pseudomonadati</taxon>
        <taxon>Bacteroidota</taxon>
        <taxon>Cytophagia</taxon>
        <taxon>Cytophagales</taxon>
        <taxon>Cytophagaceae</taxon>
        <taxon>Rhabdobacter</taxon>
    </lineage>
</organism>
<dbReference type="Proteomes" id="UP000557307">
    <property type="component" value="Unassembled WGS sequence"/>
</dbReference>
<evidence type="ECO:0000313" key="1">
    <source>
        <dbReference type="EMBL" id="MBB5282583.1"/>
    </source>
</evidence>
<dbReference type="EMBL" id="JACHGF010000001">
    <property type="protein sequence ID" value="MBB5282583.1"/>
    <property type="molecule type" value="Genomic_DNA"/>
</dbReference>
<proteinExistence type="predicted"/>
<dbReference type="RefSeq" id="WP_246439556.1">
    <property type="nucleotide sequence ID" value="NZ_JACHGF010000001.1"/>
</dbReference>
<gene>
    <name evidence="1" type="ORF">HNQ92_000704</name>
</gene>
<reference evidence="1 2" key="1">
    <citation type="submission" date="2020-08" db="EMBL/GenBank/DDBJ databases">
        <title>Genomic Encyclopedia of Type Strains, Phase IV (KMG-IV): sequencing the most valuable type-strain genomes for metagenomic binning, comparative biology and taxonomic classification.</title>
        <authorList>
            <person name="Goeker M."/>
        </authorList>
    </citation>
    <scope>NUCLEOTIDE SEQUENCE [LARGE SCALE GENOMIC DNA]</scope>
    <source>
        <strain evidence="1 2">DSM 105074</strain>
    </source>
</reference>
<name>A0A840TMY8_9BACT</name>
<comment type="caution">
    <text evidence="1">The sequence shown here is derived from an EMBL/GenBank/DDBJ whole genome shotgun (WGS) entry which is preliminary data.</text>
</comment>
<dbReference type="AlphaFoldDB" id="A0A840TMY8"/>